<proteinExistence type="predicted"/>
<dbReference type="AlphaFoldDB" id="A0A8J5XWI0"/>
<feature type="region of interest" description="Disordered" evidence="1">
    <location>
        <begin position="76"/>
        <end position="154"/>
    </location>
</feature>
<organism evidence="2 3">
    <name type="scientific">Diacronema lutheri</name>
    <name type="common">Unicellular marine alga</name>
    <name type="synonym">Monochrysis lutheri</name>
    <dbReference type="NCBI Taxonomy" id="2081491"/>
    <lineage>
        <taxon>Eukaryota</taxon>
        <taxon>Haptista</taxon>
        <taxon>Haptophyta</taxon>
        <taxon>Pavlovophyceae</taxon>
        <taxon>Pavlovales</taxon>
        <taxon>Pavlovaceae</taxon>
        <taxon>Diacronema</taxon>
    </lineage>
</organism>
<dbReference type="EMBL" id="JAGTXO010000002">
    <property type="protein sequence ID" value="KAG8469787.1"/>
    <property type="molecule type" value="Genomic_DNA"/>
</dbReference>
<dbReference type="Proteomes" id="UP000751190">
    <property type="component" value="Unassembled WGS sequence"/>
</dbReference>
<feature type="region of interest" description="Disordered" evidence="1">
    <location>
        <begin position="196"/>
        <end position="245"/>
    </location>
</feature>
<evidence type="ECO:0000313" key="3">
    <source>
        <dbReference type="Proteomes" id="UP000751190"/>
    </source>
</evidence>
<dbReference type="OrthoDB" id="10644562at2759"/>
<feature type="compositionally biased region" description="Basic and acidic residues" evidence="1">
    <location>
        <begin position="196"/>
        <end position="209"/>
    </location>
</feature>
<reference evidence="2" key="1">
    <citation type="submission" date="2021-05" db="EMBL/GenBank/DDBJ databases">
        <title>The genome of the haptophyte Pavlova lutheri (Diacronema luteri, Pavlovales) - a model for lipid biosynthesis in eukaryotic algae.</title>
        <authorList>
            <person name="Hulatt C.J."/>
            <person name="Posewitz M.C."/>
        </authorList>
    </citation>
    <scope>NUCLEOTIDE SEQUENCE</scope>
    <source>
        <strain evidence="2">NIVA-4/92</strain>
    </source>
</reference>
<evidence type="ECO:0000256" key="1">
    <source>
        <dbReference type="SAM" id="MobiDB-lite"/>
    </source>
</evidence>
<protein>
    <submittedName>
        <fullName evidence="2">Uncharacterized protein</fullName>
    </submittedName>
</protein>
<feature type="compositionally biased region" description="Polar residues" evidence="1">
    <location>
        <begin position="39"/>
        <end position="48"/>
    </location>
</feature>
<keyword evidence="3" id="KW-1185">Reference proteome</keyword>
<feature type="region of interest" description="Disordered" evidence="1">
    <location>
        <begin position="23"/>
        <end position="48"/>
    </location>
</feature>
<sequence>MGAVPLLDTDPFRVMMSIYQQRHTDGGEGSASASDAGSTISTNPNSIFSNTATVRFGNVLSLEDFKGCPCPLDDIVEHERPRDGDSISPHDRSLSPRSPRSVRVNQSSRAASPVNHDDLGDGLGDEVVSNPPEAGDADDDGAAFGPGLGDSARDDDDALLQLAMYQSLHDRASQNGGPSSIARAAVLRAARVAIAHDDASREHGADARHHPSHFAPPGSAMSERARGKQPASALAYGSVGPGRRP</sequence>
<gene>
    <name evidence="2" type="ORF">KFE25_006242</name>
</gene>
<evidence type="ECO:0000313" key="2">
    <source>
        <dbReference type="EMBL" id="KAG8469787.1"/>
    </source>
</evidence>
<comment type="caution">
    <text evidence="2">The sequence shown here is derived from an EMBL/GenBank/DDBJ whole genome shotgun (WGS) entry which is preliminary data.</text>
</comment>
<name>A0A8J5XWI0_DIALT</name>
<feature type="compositionally biased region" description="Basic and acidic residues" evidence="1">
    <location>
        <begin position="76"/>
        <end position="94"/>
    </location>
</feature>
<feature type="compositionally biased region" description="Low complexity" evidence="1">
    <location>
        <begin position="95"/>
        <end position="109"/>
    </location>
</feature>
<accession>A0A8J5XWI0</accession>